<organism evidence="2">
    <name type="scientific">Caldilineaceae bacterium SB0661_bin_32</name>
    <dbReference type="NCBI Taxonomy" id="2605255"/>
    <lineage>
        <taxon>Bacteria</taxon>
        <taxon>Bacillati</taxon>
        <taxon>Chloroflexota</taxon>
        <taxon>Caldilineae</taxon>
        <taxon>Caldilineales</taxon>
        <taxon>Caldilineaceae</taxon>
    </lineage>
</organism>
<dbReference type="InterPro" id="IPR029492">
    <property type="entry name" value="DUF4435"/>
</dbReference>
<evidence type="ECO:0000313" key="2">
    <source>
        <dbReference type="EMBL" id="MYC97600.1"/>
    </source>
</evidence>
<feature type="domain" description="DUF4435" evidence="1">
    <location>
        <begin position="23"/>
        <end position="138"/>
    </location>
</feature>
<gene>
    <name evidence="2" type="ORF">F4X14_21825</name>
</gene>
<evidence type="ECO:0000259" key="1">
    <source>
        <dbReference type="Pfam" id="PF14491"/>
    </source>
</evidence>
<reference evidence="2" key="1">
    <citation type="submission" date="2019-09" db="EMBL/GenBank/DDBJ databases">
        <title>Characterisation of the sponge microbiome using genome-centric metagenomics.</title>
        <authorList>
            <person name="Engelberts J.P."/>
            <person name="Robbins S.J."/>
            <person name="De Goeij J.M."/>
            <person name="Aranda M."/>
            <person name="Bell S.C."/>
            <person name="Webster N.S."/>
        </authorList>
    </citation>
    <scope>NUCLEOTIDE SEQUENCE</scope>
    <source>
        <strain evidence="2">SB0661_bin_32</strain>
    </source>
</reference>
<proteinExistence type="predicted"/>
<comment type="caution">
    <text evidence="2">The sequence shown here is derived from an EMBL/GenBank/DDBJ whole genome shotgun (WGS) entry which is preliminary data.</text>
</comment>
<dbReference type="EMBL" id="VXMH01000121">
    <property type="protein sequence ID" value="MYC97600.1"/>
    <property type="molecule type" value="Genomic_DNA"/>
</dbReference>
<dbReference type="Pfam" id="PF14491">
    <property type="entry name" value="DUF4435"/>
    <property type="match status" value="1"/>
</dbReference>
<dbReference type="AlphaFoldDB" id="A0A6B1DBZ2"/>
<sequence length="263" mass="30727">MPLPSPTVKELIATLRRSTLPTVLVEGQDDMRIYRWVEERLGSRTANVLPTGGRNNLLRVYAERHKFAGLPVAFVADRDMWLFSGIQPDYDEVIWTEGYSVENDLYADAKRENLLENLLDTEEAQEHQKLLEAIVEWFAFEVEEHLAGRPDEVKIHCNQVVPLGHTQMDEDFRNRRGFRPPRAEIHRQIREKYQLQLRGKQLFQMLVRFLSASDRESKFSYPNLYEMAFKIPSSHPLMSRLLRKIEHAIENQESISRHATAVD</sequence>
<protein>
    <submittedName>
        <fullName evidence="2">DUF4435 domain-containing protein</fullName>
    </submittedName>
</protein>
<accession>A0A6B1DBZ2</accession>
<name>A0A6B1DBZ2_9CHLR</name>